<keyword evidence="1" id="KW-0472">Membrane</keyword>
<evidence type="ECO:0000313" key="2">
    <source>
        <dbReference type="EMBL" id="CUS37476.1"/>
    </source>
</evidence>
<dbReference type="OrthoDB" id="3556037at2"/>
<organism evidence="2 3">
    <name type="scientific">Candidatus Nitrospira nitrificans</name>
    <dbReference type="NCBI Taxonomy" id="1742973"/>
    <lineage>
        <taxon>Bacteria</taxon>
        <taxon>Pseudomonadati</taxon>
        <taxon>Nitrospirota</taxon>
        <taxon>Nitrospiria</taxon>
        <taxon>Nitrospirales</taxon>
        <taxon>Nitrospiraceae</taxon>
        <taxon>Nitrospira</taxon>
    </lineage>
</organism>
<gene>
    <name evidence="2" type="ORF">COMA2_30293</name>
</gene>
<reference evidence="3" key="1">
    <citation type="submission" date="2015-10" db="EMBL/GenBank/DDBJ databases">
        <authorList>
            <person name="Luecker S."/>
            <person name="Luecker S."/>
        </authorList>
    </citation>
    <scope>NUCLEOTIDE SEQUENCE [LARGE SCALE GENOMIC DNA]</scope>
</reference>
<evidence type="ECO:0000256" key="1">
    <source>
        <dbReference type="SAM" id="Phobius"/>
    </source>
</evidence>
<sequence length="166" mass="18936">MANGSDLEIEKDLNFQYRTWRIQRIGWIVMALIICAGLAGLFGHHPFTKKTKETANKELSVEYTPYTRYESQDDLRVRFTSDPSHLTQIIRLWFDEAYLDSLNVVAVSPLPLRGESRKGQRAFVFQSDGRPFTATFSVQLHKFGVVQGSIGTDTGEVLPITHFVWP</sequence>
<accession>A0A0S4LN79</accession>
<proteinExistence type="predicted"/>
<evidence type="ECO:0000313" key="3">
    <source>
        <dbReference type="Proteomes" id="UP000198736"/>
    </source>
</evidence>
<dbReference type="AlphaFoldDB" id="A0A0S4LN79"/>
<dbReference type="Proteomes" id="UP000198736">
    <property type="component" value="Unassembled WGS sequence"/>
</dbReference>
<feature type="transmembrane region" description="Helical" evidence="1">
    <location>
        <begin position="25"/>
        <end position="43"/>
    </location>
</feature>
<keyword evidence="1" id="KW-0812">Transmembrane</keyword>
<name>A0A0S4LN79_9BACT</name>
<keyword evidence="3" id="KW-1185">Reference proteome</keyword>
<dbReference type="RefSeq" id="WP_090899218.1">
    <property type="nucleotide sequence ID" value="NZ_CZPZ01000023.1"/>
</dbReference>
<protein>
    <submittedName>
        <fullName evidence="2">Uncharacterized protein</fullName>
    </submittedName>
</protein>
<dbReference type="EMBL" id="CZPZ01000023">
    <property type="protein sequence ID" value="CUS37476.1"/>
    <property type="molecule type" value="Genomic_DNA"/>
</dbReference>
<keyword evidence="1" id="KW-1133">Transmembrane helix</keyword>
<dbReference type="STRING" id="1742973.COMA2_30293"/>